<protein>
    <submittedName>
        <fullName evidence="1">Uncharacterized protein</fullName>
    </submittedName>
</protein>
<gene>
    <name evidence="1" type="ORF">SAMN05192574_106101</name>
</gene>
<dbReference type="RefSeq" id="WP_091212894.1">
    <property type="nucleotide sequence ID" value="NZ_FOCL01000006.1"/>
</dbReference>
<evidence type="ECO:0000313" key="1">
    <source>
        <dbReference type="EMBL" id="SEO21243.1"/>
    </source>
</evidence>
<accession>A0A1H8MVK8</accession>
<organism evidence="1 2">
    <name type="scientific">Mucilaginibacter gossypiicola</name>
    <dbReference type="NCBI Taxonomy" id="551995"/>
    <lineage>
        <taxon>Bacteria</taxon>
        <taxon>Pseudomonadati</taxon>
        <taxon>Bacteroidota</taxon>
        <taxon>Sphingobacteriia</taxon>
        <taxon>Sphingobacteriales</taxon>
        <taxon>Sphingobacteriaceae</taxon>
        <taxon>Mucilaginibacter</taxon>
    </lineage>
</organism>
<dbReference type="EMBL" id="FOCL01000006">
    <property type="protein sequence ID" value="SEO21243.1"/>
    <property type="molecule type" value="Genomic_DNA"/>
</dbReference>
<dbReference type="OrthoDB" id="1489332at2"/>
<reference evidence="2" key="1">
    <citation type="submission" date="2016-10" db="EMBL/GenBank/DDBJ databases">
        <authorList>
            <person name="Varghese N."/>
            <person name="Submissions S."/>
        </authorList>
    </citation>
    <scope>NUCLEOTIDE SEQUENCE [LARGE SCALE GENOMIC DNA]</scope>
    <source>
        <strain evidence="2">Gh-48</strain>
    </source>
</reference>
<keyword evidence="2" id="KW-1185">Reference proteome</keyword>
<sequence>MKTIRFYIKGDFQDGYLYGGQLFLVENNGELKTIPLWDIITQHIHPGSEEYDFFKIIFSQNNWLKNEQGRSFFSIKQFKESFDRLWSKYANIEYCFSIDKMIPKVLQKLDSVPVFDMQIYGMRLFIGNRKGLYESGFSINNDNSVYLNEDVERVFDAKTTNISAKAGSVMISSNSDGLFHGQMVGIGSRLKVKPKAISDNSLRSGWSGYDVLNYESQKNFDYLKSAFSRTEERKYLYKDEANTNKISIDDVGTEAYSLHDLLSNSQIKEENIVYSFNSSSNCFFFLNDGTLKGLSFRKDNKDMPVKLSSTDFLLPKGITERNRAIKPISTKIVPNGCVIEYFDQVILIHNNKRTVLENNSVISIKTYPGSIRYKNVITIFDGRGVAIHSMYPF</sequence>
<dbReference type="Proteomes" id="UP000198942">
    <property type="component" value="Unassembled WGS sequence"/>
</dbReference>
<evidence type="ECO:0000313" key="2">
    <source>
        <dbReference type="Proteomes" id="UP000198942"/>
    </source>
</evidence>
<dbReference type="STRING" id="551995.SAMN05192574_106101"/>
<dbReference type="AlphaFoldDB" id="A0A1H8MVK8"/>
<name>A0A1H8MVK8_9SPHI</name>
<proteinExistence type="predicted"/>